<dbReference type="EMBL" id="FZNX01000003">
    <property type="protein sequence ID" value="SNR64527.1"/>
    <property type="molecule type" value="Genomic_DNA"/>
</dbReference>
<accession>A0A238Y054</accession>
<keyword evidence="1" id="KW-0732">Signal</keyword>
<evidence type="ECO:0008006" key="4">
    <source>
        <dbReference type="Google" id="ProtNLM"/>
    </source>
</evidence>
<dbReference type="RefSeq" id="WP_089378527.1">
    <property type="nucleotide sequence ID" value="NZ_FZNX01000003.1"/>
</dbReference>
<evidence type="ECO:0000313" key="2">
    <source>
        <dbReference type="EMBL" id="SNR64527.1"/>
    </source>
</evidence>
<dbReference type="AlphaFoldDB" id="A0A238Y054"/>
<feature type="chain" id="PRO_5012828095" description="Calx-beta domain-containing protein" evidence="1">
    <location>
        <begin position="20"/>
        <end position="243"/>
    </location>
</feature>
<keyword evidence="3" id="KW-1185">Reference proteome</keyword>
<organism evidence="2 3">
    <name type="scientific">Lutibacter flavus</name>
    <dbReference type="NCBI Taxonomy" id="691689"/>
    <lineage>
        <taxon>Bacteria</taxon>
        <taxon>Pseudomonadati</taxon>
        <taxon>Bacteroidota</taxon>
        <taxon>Flavobacteriia</taxon>
        <taxon>Flavobacteriales</taxon>
        <taxon>Flavobacteriaceae</taxon>
        <taxon>Lutibacter</taxon>
    </lineage>
</organism>
<protein>
    <recommendedName>
        <fullName evidence="4">Calx-beta domain-containing protein</fullName>
    </recommendedName>
</protein>
<evidence type="ECO:0000256" key="1">
    <source>
        <dbReference type="SAM" id="SignalP"/>
    </source>
</evidence>
<evidence type="ECO:0000313" key="3">
    <source>
        <dbReference type="Proteomes" id="UP000198412"/>
    </source>
</evidence>
<gene>
    <name evidence="2" type="ORF">SAMN04488111_2258</name>
</gene>
<reference evidence="3" key="1">
    <citation type="submission" date="2017-06" db="EMBL/GenBank/DDBJ databases">
        <authorList>
            <person name="Varghese N."/>
            <person name="Submissions S."/>
        </authorList>
    </citation>
    <scope>NUCLEOTIDE SEQUENCE [LARGE SCALE GENOMIC DNA]</scope>
    <source>
        <strain evidence="3">DSM 27993</strain>
    </source>
</reference>
<proteinExistence type="predicted"/>
<feature type="signal peptide" evidence="1">
    <location>
        <begin position="1"/>
        <end position="19"/>
    </location>
</feature>
<sequence length="243" mass="25262">MKKIANIFLILLVSISLLNCEDTYLPPALDYVTFGTDTYSTGVDPGGSTTFDIPVYTAKVNSAATTYNVTVDGSNAAAGSYDVPASVTIEGGTNEGILTVSLSDVNLGIGVNKITINFENVVGLNNGGSTTLEYIQNCNEVTGTLDITFDYYAEETGWQIIDALGGVVMSKPEGSYVNGQAPVSENITLCAGRDYTLTFTDAYADGMNDGDNLGSYSLTIGGAVKATGGGSFGASESNTFDTN</sequence>
<dbReference type="OrthoDB" id="9804511at2"/>
<name>A0A238Y054_9FLAO</name>
<dbReference type="Proteomes" id="UP000198412">
    <property type="component" value="Unassembled WGS sequence"/>
</dbReference>